<evidence type="ECO:0000259" key="2">
    <source>
        <dbReference type="Pfam" id="PF03703"/>
    </source>
</evidence>
<dbReference type="Proteomes" id="UP000462152">
    <property type="component" value="Unassembled WGS sequence"/>
</dbReference>
<evidence type="ECO:0000313" key="3">
    <source>
        <dbReference type="EMBL" id="MUN54450.1"/>
    </source>
</evidence>
<protein>
    <submittedName>
        <fullName evidence="3">PH domain-containing protein</fullName>
    </submittedName>
</protein>
<evidence type="ECO:0000256" key="1">
    <source>
        <dbReference type="SAM" id="Phobius"/>
    </source>
</evidence>
<dbReference type="Pfam" id="PF03703">
    <property type="entry name" value="bPH_2"/>
    <property type="match status" value="1"/>
</dbReference>
<dbReference type="PANTHER" id="PTHR34473:SF3">
    <property type="entry name" value="TRANSMEMBRANE PROTEIN-RELATED"/>
    <property type="match status" value="1"/>
</dbReference>
<reference evidence="3 4" key="1">
    <citation type="submission" date="2019-12" db="EMBL/GenBank/DDBJ databases">
        <authorList>
            <person name="Li J."/>
            <person name="Shi Y."/>
            <person name="Xu G."/>
            <person name="Xiao D."/>
            <person name="Ran X."/>
        </authorList>
    </citation>
    <scope>NUCLEOTIDE SEQUENCE [LARGE SCALE GENOMIC DNA]</scope>
    <source>
        <strain evidence="3 4">JCM 15915</strain>
    </source>
</reference>
<feature type="domain" description="YdbS-like PH" evidence="2">
    <location>
        <begin position="38"/>
        <end position="114"/>
    </location>
</feature>
<organism evidence="3 4">
    <name type="scientific">Rothia koreensis</name>
    <dbReference type="NCBI Taxonomy" id="592378"/>
    <lineage>
        <taxon>Bacteria</taxon>
        <taxon>Bacillati</taxon>
        <taxon>Actinomycetota</taxon>
        <taxon>Actinomycetes</taxon>
        <taxon>Micrococcales</taxon>
        <taxon>Micrococcaceae</taxon>
        <taxon>Rothia</taxon>
    </lineage>
</organism>
<dbReference type="AlphaFoldDB" id="A0A7K1LH74"/>
<dbReference type="OrthoDB" id="7364633at2"/>
<keyword evidence="1" id="KW-1133">Transmembrane helix</keyword>
<comment type="caution">
    <text evidence="3">The sequence shown here is derived from an EMBL/GenBank/DDBJ whole genome shotgun (WGS) entry which is preliminary data.</text>
</comment>
<keyword evidence="1" id="KW-0472">Membrane</keyword>
<name>A0A7K1LH74_9MICC</name>
<evidence type="ECO:0000313" key="4">
    <source>
        <dbReference type="Proteomes" id="UP000462152"/>
    </source>
</evidence>
<proteinExistence type="predicted"/>
<dbReference type="EMBL" id="WOGT01000002">
    <property type="protein sequence ID" value="MUN54450.1"/>
    <property type="molecule type" value="Genomic_DNA"/>
</dbReference>
<dbReference type="PANTHER" id="PTHR34473">
    <property type="entry name" value="UPF0699 TRANSMEMBRANE PROTEIN YDBS"/>
    <property type="match status" value="1"/>
</dbReference>
<dbReference type="InterPro" id="IPR005182">
    <property type="entry name" value="YdbS-like_PH"/>
</dbReference>
<accession>A0A7K1LH74</accession>
<sequence>MVSLGWWNWPWLWLAIAVPAAYAVGVVISVALVPRRARARGYSERDDDLLIRHGAMWHKVNAIPYGRLQTVEVSVGPLERRFGLAKVELHTASSSTDAKIEGITAEEAARLRHELTERGDNRLAGL</sequence>
<keyword evidence="4" id="KW-1185">Reference proteome</keyword>
<gene>
    <name evidence="3" type="ORF">GMA10_04350</name>
</gene>
<feature type="transmembrane region" description="Helical" evidence="1">
    <location>
        <begin position="12"/>
        <end position="33"/>
    </location>
</feature>
<keyword evidence="1" id="KW-0812">Transmembrane</keyword>